<organism evidence="2 3">
    <name type="scientific">Cuscuta campestris</name>
    <dbReference type="NCBI Taxonomy" id="132261"/>
    <lineage>
        <taxon>Eukaryota</taxon>
        <taxon>Viridiplantae</taxon>
        <taxon>Streptophyta</taxon>
        <taxon>Embryophyta</taxon>
        <taxon>Tracheophyta</taxon>
        <taxon>Spermatophyta</taxon>
        <taxon>Magnoliopsida</taxon>
        <taxon>eudicotyledons</taxon>
        <taxon>Gunneridae</taxon>
        <taxon>Pentapetalae</taxon>
        <taxon>asterids</taxon>
        <taxon>lamiids</taxon>
        <taxon>Solanales</taxon>
        <taxon>Convolvulaceae</taxon>
        <taxon>Cuscuteae</taxon>
        <taxon>Cuscuta</taxon>
        <taxon>Cuscuta subgen. Grammica</taxon>
        <taxon>Cuscuta sect. Cleistogrammica</taxon>
    </lineage>
</organism>
<dbReference type="EMBL" id="OOIL02003369">
    <property type="protein sequence ID" value="VFQ87761.1"/>
    <property type="molecule type" value="Genomic_DNA"/>
</dbReference>
<dbReference type="PANTHER" id="PTHR33413">
    <property type="entry name" value="EXPRESSED PROTEIN"/>
    <property type="match status" value="1"/>
</dbReference>
<dbReference type="PANTHER" id="PTHR33413:SF4">
    <property type="entry name" value="D-RIBOSE-BINDING PERIPLASMIC PROTEIN"/>
    <property type="match status" value="1"/>
</dbReference>
<feature type="region of interest" description="Disordered" evidence="1">
    <location>
        <begin position="92"/>
        <end position="161"/>
    </location>
</feature>
<feature type="compositionally biased region" description="Acidic residues" evidence="1">
    <location>
        <begin position="108"/>
        <end position="120"/>
    </location>
</feature>
<sequence>MGNCQAVDAAALVVQHPGGKIERRYSPITASEVMKSNPGHYVCLIIPLPVAGDENSGNRLSTVKLLKPTETLVLGRAYRLLTTQEVGKVLRDKKHKKMKTDSHREQSEGCEMEAVIDEEINNYPSQGMRHRQRSGPRKPGAERSNKSSWRPSLLSISESLS</sequence>
<evidence type="ECO:0008006" key="4">
    <source>
        <dbReference type="Google" id="ProtNLM"/>
    </source>
</evidence>
<evidence type="ECO:0000313" key="3">
    <source>
        <dbReference type="Proteomes" id="UP000595140"/>
    </source>
</evidence>
<reference evidence="2 3" key="1">
    <citation type="submission" date="2018-04" db="EMBL/GenBank/DDBJ databases">
        <authorList>
            <person name="Vogel A."/>
        </authorList>
    </citation>
    <scope>NUCLEOTIDE SEQUENCE [LARGE SCALE GENOMIC DNA]</scope>
</reference>
<dbReference type="OrthoDB" id="747498at2759"/>
<feature type="compositionally biased region" description="Polar residues" evidence="1">
    <location>
        <begin position="146"/>
        <end position="161"/>
    </location>
</feature>
<dbReference type="Pfam" id="PF14009">
    <property type="entry name" value="PADRE"/>
    <property type="match status" value="1"/>
</dbReference>
<dbReference type="Proteomes" id="UP000595140">
    <property type="component" value="Unassembled WGS sequence"/>
</dbReference>
<evidence type="ECO:0000313" key="2">
    <source>
        <dbReference type="EMBL" id="VFQ87761.1"/>
    </source>
</evidence>
<accession>A0A484MFK0</accession>
<protein>
    <recommendedName>
        <fullName evidence="4">DUF4228 domain-containing protein</fullName>
    </recommendedName>
</protein>
<proteinExistence type="predicted"/>
<evidence type="ECO:0000256" key="1">
    <source>
        <dbReference type="SAM" id="MobiDB-lite"/>
    </source>
</evidence>
<name>A0A484MFK0_9ASTE</name>
<dbReference type="AlphaFoldDB" id="A0A484MFK0"/>
<gene>
    <name evidence="2" type="ORF">CCAM_LOCUS29537</name>
</gene>
<keyword evidence="3" id="KW-1185">Reference proteome</keyword>
<dbReference type="InterPro" id="IPR025322">
    <property type="entry name" value="PADRE_dom"/>
</dbReference>